<dbReference type="PROSITE" id="PS50927">
    <property type="entry name" value="BULB_LECTIN"/>
    <property type="match status" value="1"/>
</dbReference>
<feature type="signal peptide" evidence="5">
    <location>
        <begin position="1"/>
        <end position="24"/>
    </location>
</feature>
<keyword evidence="1 5" id="KW-0732">Signal</keyword>
<accession>A0ABM0TDC8</accession>
<dbReference type="PANTHER" id="PTHR32444:SF89">
    <property type="entry name" value="S GLYCOPROTEIN"/>
    <property type="match status" value="1"/>
</dbReference>
<dbReference type="InterPro" id="IPR036426">
    <property type="entry name" value="Bulb-type_lectin_dom_sf"/>
</dbReference>
<dbReference type="Gene3D" id="2.90.10.10">
    <property type="entry name" value="Bulb-type lectin domain"/>
    <property type="match status" value="1"/>
</dbReference>
<feature type="chain" id="PRO_5045632447" evidence="5">
    <location>
        <begin position="25"/>
        <end position="258"/>
    </location>
</feature>
<evidence type="ECO:0000259" key="6">
    <source>
        <dbReference type="PROSITE" id="PS50927"/>
    </source>
</evidence>
<gene>
    <name evidence="8" type="primary">LOC104709807</name>
</gene>
<proteinExistence type="predicted"/>
<feature type="domain" description="Bulb-type lectin" evidence="6">
    <location>
        <begin position="27"/>
        <end position="150"/>
    </location>
</feature>
<keyword evidence="4" id="KW-0325">Glycoprotein</keyword>
<dbReference type="Pfam" id="PF01453">
    <property type="entry name" value="B_lectin"/>
    <property type="match status" value="1"/>
</dbReference>
<evidence type="ECO:0000256" key="4">
    <source>
        <dbReference type="ARBA" id="ARBA00023180"/>
    </source>
</evidence>
<dbReference type="SMART" id="SM00108">
    <property type="entry name" value="B_lectin"/>
    <property type="match status" value="1"/>
</dbReference>
<organism evidence="7 8">
    <name type="scientific">Camelina sativa</name>
    <name type="common">False flax</name>
    <name type="synonym">Myagrum sativum</name>
    <dbReference type="NCBI Taxonomy" id="90675"/>
    <lineage>
        <taxon>Eukaryota</taxon>
        <taxon>Viridiplantae</taxon>
        <taxon>Streptophyta</taxon>
        <taxon>Embryophyta</taxon>
        <taxon>Tracheophyta</taxon>
        <taxon>Spermatophyta</taxon>
        <taxon>Magnoliopsida</taxon>
        <taxon>eudicotyledons</taxon>
        <taxon>Gunneridae</taxon>
        <taxon>Pentapetalae</taxon>
        <taxon>rosids</taxon>
        <taxon>malvids</taxon>
        <taxon>Brassicales</taxon>
        <taxon>Brassicaceae</taxon>
        <taxon>Camelineae</taxon>
        <taxon>Camelina</taxon>
    </lineage>
</organism>
<keyword evidence="2" id="KW-0430">Lectin</keyword>
<evidence type="ECO:0000313" key="8">
    <source>
        <dbReference type="RefSeq" id="XP_010424665.1"/>
    </source>
</evidence>
<dbReference type="InterPro" id="IPR001480">
    <property type="entry name" value="Bulb-type_lectin_dom"/>
</dbReference>
<evidence type="ECO:0000256" key="2">
    <source>
        <dbReference type="ARBA" id="ARBA00022734"/>
    </source>
</evidence>
<evidence type="ECO:0000256" key="1">
    <source>
        <dbReference type="ARBA" id="ARBA00022729"/>
    </source>
</evidence>
<dbReference type="GeneID" id="104709807"/>
<name>A0ABM0TDC8_CAMSA</name>
<evidence type="ECO:0000256" key="3">
    <source>
        <dbReference type="ARBA" id="ARBA00023157"/>
    </source>
</evidence>
<dbReference type="PANTHER" id="PTHR32444">
    <property type="entry name" value="BULB-TYPE LECTIN DOMAIN-CONTAINING PROTEIN"/>
    <property type="match status" value="1"/>
</dbReference>
<reference evidence="7" key="1">
    <citation type="journal article" date="2014" name="Nat. Commun.">
        <title>The emerging biofuel crop Camelina sativa retains a highly undifferentiated hexaploid genome structure.</title>
        <authorList>
            <person name="Kagale S."/>
            <person name="Koh C."/>
            <person name="Nixon J."/>
            <person name="Bollina V."/>
            <person name="Clarke W.E."/>
            <person name="Tuteja R."/>
            <person name="Spillane C."/>
            <person name="Robinson S.J."/>
            <person name="Links M.G."/>
            <person name="Clarke C."/>
            <person name="Higgins E.E."/>
            <person name="Huebert T."/>
            <person name="Sharpe A.G."/>
            <person name="Parkin I.A."/>
        </authorList>
    </citation>
    <scope>NUCLEOTIDE SEQUENCE [LARGE SCALE GENOMIC DNA]</scope>
    <source>
        <strain evidence="7">cv. DH55</strain>
    </source>
</reference>
<dbReference type="RefSeq" id="XP_010424665.1">
    <property type="nucleotide sequence ID" value="XM_010426363.1"/>
</dbReference>
<sequence>MRAPLCVTSIFFFLLCFLYELSSSKSVFYSPESLTVSSNQTLVSPGNVFELGLFKPNESISRWYLGIWYKEDPKRTSLWVANRVKPLTKPVGTLKFYGNNLVLFEQDNIPVWKTNLTGGGVRSSMVAELFDNGNFVVKDSSDPEGYLWQSFDSPTDTLLPEMKLKMPTLSSEDDSRQILYPWSSPGDPSPAEFSFEIRKEANIIAIFIEGHELDASCMERVPIWGHAPSVRAKGRLVSNEDPPKQQLLEVDNTAGRTL</sequence>
<evidence type="ECO:0000256" key="5">
    <source>
        <dbReference type="SAM" id="SignalP"/>
    </source>
</evidence>
<dbReference type="CDD" id="cd00028">
    <property type="entry name" value="B_lectin"/>
    <property type="match status" value="1"/>
</dbReference>
<dbReference type="Proteomes" id="UP000694864">
    <property type="component" value="Chromosome 8"/>
</dbReference>
<reference evidence="8" key="2">
    <citation type="submission" date="2025-08" db="UniProtKB">
        <authorList>
            <consortium name="RefSeq"/>
        </authorList>
    </citation>
    <scope>IDENTIFICATION</scope>
    <source>
        <tissue evidence="8">Leaf</tissue>
    </source>
</reference>
<keyword evidence="3" id="KW-1015">Disulfide bond</keyword>
<dbReference type="SUPFAM" id="SSF51110">
    <property type="entry name" value="alpha-D-mannose-specific plant lectins"/>
    <property type="match status" value="1"/>
</dbReference>
<keyword evidence="7" id="KW-1185">Reference proteome</keyword>
<protein>
    <submittedName>
        <fullName evidence="8">Receptor-like serine/threonine-protein kinase SD1-8</fullName>
    </submittedName>
</protein>
<evidence type="ECO:0000313" key="7">
    <source>
        <dbReference type="Proteomes" id="UP000694864"/>
    </source>
</evidence>